<dbReference type="AlphaFoldDB" id="A0A4R4UE88"/>
<evidence type="ECO:0000313" key="3">
    <source>
        <dbReference type="Proteomes" id="UP000294744"/>
    </source>
</evidence>
<dbReference type="Gene3D" id="3.40.50.2300">
    <property type="match status" value="2"/>
</dbReference>
<name>A0A4R4UE88_9PSEU</name>
<dbReference type="OrthoDB" id="3440574at2"/>
<evidence type="ECO:0000313" key="2">
    <source>
        <dbReference type="EMBL" id="TDC90018.1"/>
    </source>
</evidence>
<sequence>MPLFRSSTSSAPVQPRSWLRRHKFIAAAVVVVVVAAGLAVWQPWEPCDTGMRTVGTSPNCVGIDVENTSFGANDATRDLRALIDEHNAKVAGQDSVTVVVLDNMTPNARFDSIDAKHVQHGVAGALAAASRANTEQVARETSPQVRLKLANYGASNEEAEAAAQAIIDARASERIVAVVGLGQSLGHTRLAATRLSDAGLAVVSGMASADDMNRRFQDDSTHTERFYRITPTNIDAAKAAVGHLKSRKGKLVLVHDTNSGDIYSRTLAEAFRSAYWTEFGERPGEEDFSSPTDLVGISREKYMEDMFADVFARICAEQPDQVYFAGRGSDLAVFLKTIASNGICVNDLDLDVITSDDASALMHRPLPDFSPKQVRVFYTSVATQGQWDHADPPQPDSQAQYRKFEEAFNELGLTDNDPLTDGYAMSVHDALLVAIAAARGFEAPAENYKQVSNWIRKFDCKGPFSGATGKIAYQDDAGSQGNPVGKAMPIMRMEPNGHPVQESLVWTRHGASDPQSCG</sequence>
<gene>
    <name evidence="2" type="ORF">E1161_20115</name>
</gene>
<protein>
    <submittedName>
        <fullName evidence="2">Amino acid ABC transporter substrate-binding protein</fullName>
    </submittedName>
</protein>
<dbReference type="Proteomes" id="UP000294744">
    <property type="component" value="Unassembled WGS sequence"/>
</dbReference>
<accession>A0A4R4UE88</accession>
<dbReference type="EMBL" id="SMKV01000028">
    <property type="protein sequence ID" value="TDC90018.1"/>
    <property type="molecule type" value="Genomic_DNA"/>
</dbReference>
<keyword evidence="1" id="KW-1133">Transmembrane helix</keyword>
<keyword evidence="1" id="KW-0812">Transmembrane</keyword>
<keyword evidence="3" id="KW-1185">Reference proteome</keyword>
<organism evidence="2 3">
    <name type="scientific">Saccharopolyspora aridisoli</name>
    <dbReference type="NCBI Taxonomy" id="2530385"/>
    <lineage>
        <taxon>Bacteria</taxon>
        <taxon>Bacillati</taxon>
        <taxon>Actinomycetota</taxon>
        <taxon>Actinomycetes</taxon>
        <taxon>Pseudonocardiales</taxon>
        <taxon>Pseudonocardiaceae</taxon>
        <taxon>Saccharopolyspora</taxon>
    </lineage>
</organism>
<comment type="caution">
    <text evidence="2">The sequence shown here is derived from an EMBL/GenBank/DDBJ whole genome shotgun (WGS) entry which is preliminary data.</text>
</comment>
<proteinExistence type="predicted"/>
<dbReference type="InterPro" id="IPR028082">
    <property type="entry name" value="Peripla_BP_I"/>
</dbReference>
<dbReference type="SUPFAM" id="SSF53822">
    <property type="entry name" value="Periplasmic binding protein-like I"/>
    <property type="match status" value="1"/>
</dbReference>
<feature type="transmembrane region" description="Helical" evidence="1">
    <location>
        <begin position="24"/>
        <end position="44"/>
    </location>
</feature>
<keyword evidence="1" id="KW-0472">Membrane</keyword>
<reference evidence="2 3" key="1">
    <citation type="submission" date="2019-03" db="EMBL/GenBank/DDBJ databases">
        <title>Draft genome sequences of novel Actinobacteria.</title>
        <authorList>
            <person name="Sahin N."/>
            <person name="Ay H."/>
            <person name="Saygin H."/>
        </authorList>
    </citation>
    <scope>NUCLEOTIDE SEQUENCE [LARGE SCALE GENOMIC DNA]</scope>
    <source>
        <strain evidence="2 3">16K404</strain>
    </source>
</reference>
<evidence type="ECO:0000256" key="1">
    <source>
        <dbReference type="SAM" id="Phobius"/>
    </source>
</evidence>